<dbReference type="AlphaFoldDB" id="A0A931C385"/>
<proteinExistence type="predicted"/>
<dbReference type="Proteomes" id="UP000598146">
    <property type="component" value="Unassembled WGS sequence"/>
</dbReference>
<comment type="caution">
    <text evidence="2">The sequence shown here is derived from an EMBL/GenBank/DDBJ whole genome shotgun (WGS) entry which is preliminary data.</text>
</comment>
<feature type="compositionally biased region" description="Basic and acidic residues" evidence="1">
    <location>
        <begin position="20"/>
        <end position="29"/>
    </location>
</feature>
<dbReference type="RefSeq" id="WP_196414327.1">
    <property type="nucleotide sequence ID" value="NZ_JADQTO010000005.1"/>
</dbReference>
<evidence type="ECO:0000256" key="1">
    <source>
        <dbReference type="SAM" id="MobiDB-lite"/>
    </source>
</evidence>
<evidence type="ECO:0000313" key="3">
    <source>
        <dbReference type="Proteomes" id="UP000598146"/>
    </source>
</evidence>
<organism evidence="2 3">
    <name type="scientific">Actinoplanes aureus</name>
    <dbReference type="NCBI Taxonomy" id="2792083"/>
    <lineage>
        <taxon>Bacteria</taxon>
        <taxon>Bacillati</taxon>
        <taxon>Actinomycetota</taxon>
        <taxon>Actinomycetes</taxon>
        <taxon>Micromonosporales</taxon>
        <taxon>Micromonosporaceae</taxon>
        <taxon>Actinoplanes</taxon>
    </lineage>
</organism>
<protein>
    <submittedName>
        <fullName evidence="2">Uncharacterized protein</fullName>
    </submittedName>
</protein>
<feature type="region of interest" description="Disordered" evidence="1">
    <location>
        <begin position="1"/>
        <end position="29"/>
    </location>
</feature>
<gene>
    <name evidence="2" type="ORF">I4J89_13955</name>
</gene>
<sequence length="190" mass="20643">MTVDEDELFGVGLDDASEPPPDRDEARDGDAITGVTSWWHTGRCSRCGHTFRRGDLVHVDSRTREVTHLDPVLSCAVEAKSGTDDTDASAFVAGLLAAWPVTGDVQVISTDEVPYLCRPPDGGFRRRSCLVCAHSFRPAEMVIICPCAPADPRCRAAVHRDPAQGLVCWETWLPASELPACPVMTRSLGR</sequence>
<accession>A0A931C385</accession>
<name>A0A931C385_9ACTN</name>
<evidence type="ECO:0000313" key="2">
    <source>
        <dbReference type="EMBL" id="MBG0562565.1"/>
    </source>
</evidence>
<reference evidence="2" key="1">
    <citation type="submission" date="2020-11" db="EMBL/GenBank/DDBJ databases">
        <title>Isolation and identification of active actinomycetes.</title>
        <authorList>
            <person name="Sun X."/>
        </authorList>
    </citation>
    <scope>NUCLEOTIDE SEQUENCE</scope>
    <source>
        <strain evidence="2">NEAU-A11</strain>
    </source>
</reference>
<dbReference type="EMBL" id="JADQTO010000005">
    <property type="protein sequence ID" value="MBG0562565.1"/>
    <property type="molecule type" value="Genomic_DNA"/>
</dbReference>
<keyword evidence="3" id="KW-1185">Reference proteome</keyword>